<evidence type="ECO:0000313" key="2">
    <source>
        <dbReference type="EMBL" id="OIW08078.1"/>
    </source>
</evidence>
<keyword evidence="3" id="KW-1185">Reference proteome</keyword>
<dbReference type="GO" id="GO:0009658">
    <property type="term" value="P:chloroplast organization"/>
    <property type="evidence" value="ECO:0007669"/>
    <property type="project" value="TreeGrafter"/>
</dbReference>
<dbReference type="GO" id="GO:0009507">
    <property type="term" value="C:chloroplast"/>
    <property type="evidence" value="ECO:0007669"/>
    <property type="project" value="TreeGrafter"/>
</dbReference>
<dbReference type="InterPro" id="IPR044673">
    <property type="entry name" value="DCL-like"/>
</dbReference>
<organism evidence="2 3">
    <name type="scientific">Lupinus angustifolius</name>
    <name type="common">Narrow-leaved blue lupine</name>
    <dbReference type="NCBI Taxonomy" id="3871"/>
    <lineage>
        <taxon>Eukaryota</taxon>
        <taxon>Viridiplantae</taxon>
        <taxon>Streptophyta</taxon>
        <taxon>Embryophyta</taxon>
        <taxon>Tracheophyta</taxon>
        <taxon>Spermatophyta</taxon>
        <taxon>Magnoliopsida</taxon>
        <taxon>eudicotyledons</taxon>
        <taxon>Gunneridae</taxon>
        <taxon>Pentapetalae</taxon>
        <taxon>rosids</taxon>
        <taxon>fabids</taxon>
        <taxon>Fabales</taxon>
        <taxon>Fabaceae</taxon>
        <taxon>Papilionoideae</taxon>
        <taxon>50 kb inversion clade</taxon>
        <taxon>genistoids sensu lato</taxon>
        <taxon>core genistoids</taxon>
        <taxon>Genisteae</taxon>
        <taxon>Lupinus</taxon>
    </lineage>
</organism>
<gene>
    <name evidence="2" type="ORF">TanjilG_21058</name>
</gene>
<dbReference type="AlphaFoldDB" id="A0A1J7H5P5"/>
<dbReference type="PANTHER" id="PTHR33415">
    <property type="entry name" value="PROTEIN EMBRYO DEFECTIVE 514"/>
    <property type="match status" value="1"/>
</dbReference>
<feature type="region of interest" description="Disordered" evidence="1">
    <location>
        <begin position="106"/>
        <end position="132"/>
    </location>
</feature>
<dbReference type="STRING" id="3871.A0A1J7H5P5"/>
<evidence type="ECO:0000256" key="1">
    <source>
        <dbReference type="SAM" id="MobiDB-lite"/>
    </source>
</evidence>
<dbReference type="Pfam" id="PF11523">
    <property type="entry name" value="DUF3223"/>
    <property type="match status" value="1"/>
</dbReference>
<dbReference type="OMA" id="FITIDYH"/>
<sequence length="132" mass="14922">MREGLKKDLRVSRVGLGRYNDGDPLAAEDQAFVLENVFEHHPDKETKMGGGIDHVMVSRHSNFQESRCMYVVLKDGKKEDFSYRKCLENLVRKKYPDVAESFIGKHFRKPRGRAGGDQAPATPLPSSTEANE</sequence>
<name>A0A1J7H5P5_LUPAN</name>
<dbReference type="PANTHER" id="PTHR33415:SF24">
    <property type="entry name" value="DNA-DIRECTED RNA POLYMERASE"/>
    <property type="match status" value="1"/>
</dbReference>
<accession>A0A1J7H5P5</accession>
<reference evidence="2 3" key="1">
    <citation type="journal article" date="2017" name="Plant Biotechnol. J.">
        <title>A comprehensive draft genome sequence for lupin (Lupinus angustifolius), an emerging health food: insights into plant-microbe interactions and legume evolution.</title>
        <authorList>
            <person name="Hane J.K."/>
            <person name="Ming Y."/>
            <person name="Kamphuis L.G."/>
            <person name="Nelson M.N."/>
            <person name="Garg G."/>
            <person name="Atkins C.A."/>
            <person name="Bayer P.E."/>
            <person name="Bravo A."/>
            <person name="Bringans S."/>
            <person name="Cannon S."/>
            <person name="Edwards D."/>
            <person name="Foley R."/>
            <person name="Gao L.L."/>
            <person name="Harrison M.J."/>
            <person name="Huang W."/>
            <person name="Hurgobin B."/>
            <person name="Li S."/>
            <person name="Liu C.W."/>
            <person name="McGrath A."/>
            <person name="Morahan G."/>
            <person name="Murray J."/>
            <person name="Weller J."/>
            <person name="Jian J."/>
            <person name="Singh K.B."/>
        </authorList>
    </citation>
    <scope>NUCLEOTIDE SEQUENCE [LARGE SCALE GENOMIC DNA]</scope>
    <source>
        <strain evidence="3">cv. Tanjil</strain>
        <tissue evidence="2">Whole plant</tissue>
    </source>
</reference>
<dbReference type="GO" id="GO:1901259">
    <property type="term" value="P:chloroplast rRNA processing"/>
    <property type="evidence" value="ECO:0007669"/>
    <property type="project" value="TreeGrafter"/>
</dbReference>
<dbReference type="Gramene" id="OIW08078">
    <property type="protein sequence ID" value="OIW08078"/>
    <property type="gene ID" value="TanjilG_21058"/>
</dbReference>
<dbReference type="Gene3D" id="3.10.450.40">
    <property type="match status" value="1"/>
</dbReference>
<dbReference type="Proteomes" id="UP000188354">
    <property type="component" value="Chromosome LG07"/>
</dbReference>
<evidence type="ECO:0000313" key="3">
    <source>
        <dbReference type="Proteomes" id="UP000188354"/>
    </source>
</evidence>
<protein>
    <submittedName>
        <fullName evidence="2">Uncharacterized protein</fullName>
    </submittedName>
</protein>
<dbReference type="EMBL" id="CM007367">
    <property type="protein sequence ID" value="OIW08078.1"/>
    <property type="molecule type" value="Genomic_DNA"/>
</dbReference>
<proteinExistence type="predicted"/>